<accession>A0A4R5CZU5</accession>
<dbReference type="RefSeq" id="WP_131897978.1">
    <property type="nucleotide sequence ID" value="NZ_SMKZ01000032.1"/>
</dbReference>
<sequence>MAFIQTRLTSKGEERYRVAARVNGSIKWQTFVEASGAAQFSDLVDRIGGEAAVEVLRVRRGSPSGGTVPTVAEALTDHIEHLSGVTRGTRKDYEKIARLFAKSALGPLPVDAVTKDAVTKWVNTQTVAAKTVRNRHGLLYAAMERQVELGNIHANPCNSVKIGRSERAEMTILSYDEFEAIRDEHLRKHWRPFVTLLAGTGLRFGEATALQVRDFDLSATPPMLRVARSWKFIRGEKPELGPPKTRMGRRVVSLGPEVVVAATPLLQGRPRDAFVFTNLRGGPIRQNSFHEIWSRALDDANDAGVTDKRPRVHDLRHTHASWLIAMRVPLPVLRVRLGHESITTTVDTYGHMADDALSVAAQAASLAMTPTPAAIEGADETVPGDD</sequence>
<dbReference type="Pfam" id="PF00589">
    <property type="entry name" value="Phage_integrase"/>
    <property type="match status" value="1"/>
</dbReference>
<dbReference type="PROSITE" id="PS51898">
    <property type="entry name" value="TYR_RECOMBINASE"/>
    <property type="match status" value="1"/>
</dbReference>
<evidence type="ECO:0000256" key="4">
    <source>
        <dbReference type="PROSITE-ProRule" id="PRU01248"/>
    </source>
</evidence>
<dbReference type="PROSITE" id="PS51900">
    <property type="entry name" value="CB"/>
    <property type="match status" value="1"/>
</dbReference>
<dbReference type="AlphaFoldDB" id="A0A4R5CZU5"/>
<organism evidence="7 8">
    <name type="scientific">Jiangella asiatica</name>
    <dbReference type="NCBI Taxonomy" id="2530372"/>
    <lineage>
        <taxon>Bacteria</taxon>
        <taxon>Bacillati</taxon>
        <taxon>Actinomycetota</taxon>
        <taxon>Actinomycetes</taxon>
        <taxon>Jiangellales</taxon>
        <taxon>Jiangellaceae</taxon>
        <taxon>Jiangella</taxon>
    </lineage>
</organism>
<dbReference type="InterPro" id="IPR050090">
    <property type="entry name" value="Tyrosine_recombinase_XerCD"/>
</dbReference>
<dbReference type="Gene3D" id="1.10.150.130">
    <property type="match status" value="1"/>
</dbReference>
<keyword evidence="3" id="KW-0233">DNA recombination</keyword>
<dbReference type="SUPFAM" id="SSF56349">
    <property type="entry name" value="DNA breaking-rejoining enzymes"/>
    <property type="match status" value="1"/>
</dbReference>
<gene>
    <name evidence="7" type="ORF">E1269_20510</name>
</gene>
<feature type="domain" description="Tyr recombinase" evidence="5">
    <location>
        <begin position="168"/>
        <end position="362"/>
    </location>
</feature>
<dbReference type="InterPro" id="IPR002104">
    <property type="entry name" value="Integrase_catalytic"/>
</dbReference>
<dbReference type="Gene3D" id="1.10.443.10">
    <property type="entry name" value="Intergrase catalytic core"/>
    <property type="match status" value="1"/>
</dbReference>
<dbReference type="InParanoid" id="A0A4R5CZU5"/>
<dbReference type="Proteomes" id="UP000294739">
    <property type="component" value="Unassembled WGS sequence"/>
</dbReference>
<dbReference type="InterPro" id="IPR011010">
    <property type="entry name" value="DNA_brk_join_enz"/>
</dbReference>
<keyword evidence="8" id="KW-1185">Reference proteome</keyword>
<dbReference type="InterPro" id="IPR044068">
    <property type="entry name" value="CB"/>
</dbReference>
<comment type="similarity">
    <text evidence="1">Belongs to the 'phage' integrase family.</text>
</comment>
<name>A0A4R5CZU5_9ACTN</name>
<dbReference type="PANTHER" id="PTHR30349:SF64">
    <property type="entry name" value="PROPHAGE INTEGRASE INTD-RELATED"/>
    <property type="match status" value="1"/>
</dbReference>
<keyword evidence="2 4" id="KW-0238">DNA-binding</keyword>
<proteinExistence type="inferred from homology"/>
<evidence type="ECO:0000256" key="3">
    <source>
        <dbReference type="ARBA" id="ARBA00023172"/>
    </source>
</evidence>
<evidence type="ECO:0000259" key="5">
    <source>
        <dbReference type="PROSITE" id="PS51898"/>
    </source>
</evidence>
<dbReference type="OrthoDB" id="1822491at2"/>
<evidence type="ECO:0000259" key="6">
    <source>
        <dbReference type="PROSITE" id="PS51900"/>
    </source>
</evidence>
<evidence type="ECO:0000313" key="8">
    <source>
        <dbReference type="Proteomes" id="UP000294739"/>
    </source>
</evidence>
<dbReference type="CDD" id="cd01189">
    <property type="entry name" value="INT_ICEBs1_C_like"/>
    <property type="match status" value="1"/>
</dbReference>
<dbReference type="InterPro" id="IPR013762">
    <property type="entry name" value="Integrase-like_cat_sf"/>
</dbReference>
<protein>
    <submittedName>
        <fullName evidence="7">Site-specific integrase</fullName>
    </submittedName>
</protein>
<dbReference type="GO" id="GO:0006310">
    <property type="term" value="P:DNA recombination"/>
    <property type="evidence" value="ECO:0007669"/>
    <property type="project" value="UniProtKB-KW"/>
</dbReference>
<dbReference type="EMBL" id="SMKZ01000032">
    <property type="protein sequence ID" value="TDE03423.1"/>
    <property type="molecule type" value="Genomic_DNA"/>
</dbReference>
<dbReference type="PANTHER" id="PTHR30349">
    <property type="entry name" value="PHAGE INTEGRASE-RELATED"/>
    <property type="match status" value="1"/>
</dbReference>
<dbReference type="GO" id="GO:0015074">
    <property type="term" value="P:DNA integration"/>
    <property type="evidence" value="ECO:0007669"/>
    <property type="project" value="InterPro"/>
</dbReference>
<dbReference type="InterPro" id="IPR010998">
    <property type="entry name" value="Integrase_recombinase_N"/>
</dbReference>
<dbReference type="GO" id="GO:0003677">
    <property type="term" value="F:DNA binding"/>
    <property type="evidence" value="ECO:0007669"/>
    <property type="project" value="UniProtKB-UniRule"/>
</dbReference>
<evidence type="ECO:0000256" key="2">
    <source>
        <dbReference type="ARBA" id="ARBA00023125"/>
    </source>
</evidence>
<comment type="caution">
    <text evidence="7">The sequence shown here is derived from an EMBL/GenBank/DDBJ whole genome shotgun (WGS) entry which is preliminary data.</text>
</comment>
<reference evidence="7 8" key="1">
    <citation type="submission" date="2019-03" db="EMBL/GenBank/DDBJ databases">
        <title>Draft genome sequences of novel Actinobacteria.</title>
        <authorList>
            <person name="Sahin N."/>
            <person name="Ay H."/>
            <person name="Saygin H."/>
        </authorList>
    </citation>
    <scope>NUCLEOTIDE SEQUENCE [LARGE SCALE GENOMIC DNA]</scope>
    <source>
        <strain evidence="7 8">5K138</strain>
    </source>
</reference>
<evidence type="ECO:0000256" key="1">
    <source>
        <dbReference type="ARBA" id="ARBA00008857"/>
    </source>
</evidence>
<feature type="domain" description="Core-binding (CB)" evidence="6">
    <location>
        <begin position="69"/>
        <end position="147"/>
    </location>
</feature>
<evidence type="ECO:0000313" key="7">
    <source>
        <dbReference type="EMBL" id="TDE03423.1"/>
    </source>
</evidence>